<dbReference type="InterPro" id="IPR005135">
    <property type="entry name" value="Endo/exonuclease/phosphatase"/>
</dbReference>
<dbReference type="AlphaFoldDB" id="A0A346Y6J6"/>
<name>A0A346Y6J6_9ACTN</name>
<sequence length="251" mass="27489">MPSRPAQQTRPSRILTWNLQWAAPRSWRTAVIADRIRSEAADVAVLTEARIDVARSLFDHVAHPGPHPASRQPNGSKVVIASNHPMRVVDLLGSPHLPERNFAAVDVDLPDRTLRVIGVVVRWREKRRYIDALPDALAATVNGPTVLAGDFNLPMTRSRGLDRDLRQTLSSHDLHVWTASDWPQLASESALIDHVAGTPDLTPTAVRVWPRRCAPNDPRPVTDHAGAVVELPTQPTSTTPSAASPGQPIRS</sequence>
<protein>
    <recommendedName>
        <fullName evidence="2">Endonuclease/exonuclease/phosphatase domain-containing protein</fullName>
    </recommendedName>
</protein>
<dbReference type="RefSeq" id="WP_164711136.1">
    <property type="nucleotide sequence ID" value="NZ_CP031166.1"/>
</dbReference>
<dbReference type="Gene3D" id="3.60.10.10">
    <property type="entry name" value="Endonuclease/exonuclease/phosphatase"/>
    <property type="match status" value="1"/>
</dbReference>
<keyword evidence="4" id="KW-1185">Reference proteome</keyword>
<dbReference type="GO" id="GO:0003824">
    <property type="term" value="F:catalytic activity"/>
    <property type="evidence" value="ECO:0007669"/>
    <property type="project" value="InterPro"/>
</dbReference>
<feature type="compositionally biased region" description="Low complexity" evidence="1">
    <location>
        <begin position="232"/>
        <end position="251"/>
    </location>
</feature>
<keyword evidence="3" id="KW-0614">Plasmid</keyword>
<dbReference type="KEGG" id="euz:DVS28_b0323"/>
<geneLocation type="plasmid" evidence="4">
    <name>pedy32-46i</name>
</geneLocation>
<feature type="domain" description="Endonuclease/exonuclease/phosphatase" evidence="2">
    <location>
        <begin position="15"/>
        <end position="224"/>
    </location>
</feature>
<dbReference type="EMBL" id="CP031166">
    <property type="protein sequence ID" value="AXV10093.1"/>
    <property type="molecule type" value="Genomic_DNA"/>
</dbReference>
<gene>
    <name evidence="3" type="ORF">DVS28_b0323</name>
</gene>
<dbReference type="Proteomes" id="UP000264006">
    <property type="component" value="Plasmid pEDY32-46I"/>
</dbReference>
<evidence type="ECO:0000313" key="3">
    <source>
        <dbReference type="EMBL" id="AXV10093.1"/>
    </source>
</evidence>
<organism evidence="3 4">
    <name type="scientific">Euzebya pacifica</name>
    <dbReference type="NCBI Taxonomy" id="1608957"/>
    <lineage>
        <taxon>Bacteria</taxon>
        <taxon>Bacillati</taxon>
        <taxon>Actinomycetota</taxon>
        <taxon>Nitriliruptoria</taxon>
        <taxon>Euzebyales</taxon>
    </lineage>
</organism>
<reference evidence="3 4" key="1">
    <citation type="submission" date="2018-09" db="EMBL/GenBank/DDBJ databases">
        <title>Complete genome sequence of Euzebya sp. DY32-46 isolated from seawater of Pacific Ocean.</title>
        <authorList>
            <person name="Xu L."/>
            <person name="Wu Y.-H."/>
            <person name="Xu X.-W."/>
        </authorList>
    </citation>
    <scope>NUCLEOTIDE SEQUENCE [LARGE SCALE GENOMIC DNA]</scope>
    <source>
        <strain evidence="3 4">DY32-46</strain>
        <plasmid evidence="4">pedy32-46i</plasmid>
    </source>
</reference>
<dbReference type="Pfam" id="PF03372">
    <property type="entry name" value="Exo_endo_phos"/>
    <property type="match status" value="1"/>
</dbReference>
<accession>A0A346Y6J6</accession>
<dbReference type="SUPFAM" id="SSF56219">
    <property type="entry name" value="DNase I-like"/>
    <property type="match status" value="1"/>
</dbReference>
<feature type="region of interest" description="Disordered" evidence="1">
    <location>
        <begin position="218"/>
        <end position="251"/>
    </location>
</feature>
<evidence type="ECO:0000313" key="4">
    <source>
        <dbReference type="Proteomes" id="UP000264006"/>
    </source>
</evidence>
<evidence type="ECO:0000256" key="1">
    <source>
        <dbReference type="SAM" id="MobiDB-lite"/>
    </source>
</evidence>
<dbReference type="InterPro" id="IPR036691">
    <property type="entry name" value="Endo/exonu/phosph_ase_sf"/>
</dbReference>
<proteinExistence type="predicted"/>
<evidence type="ECO:0000259" key="2">
    <source>
        <dbReference type="Pfam" id="PF03372"/>
    </source>
</evidence>